<proteinExistence type="predicted"/>
<keyword evidence="3" id="KW-1185">Reference proteome</keyword>
<dbReference type="EMBL" id="JABBYC010000142">
    <property type="protein sequence ID" value="MBL0888966.1"/>
    <property type="molecule type" value="Genomic_DNA"/>
</dbReference>
<evidence type="ECO:0000313" key="2">
    <source>
        <dbReference type="EMBL" id="MBL0888966.1"/>
    </source>
</evidence>
<feature type="region of interest" description="Disordered" evidence="1">
    <location>
        <begin position="102"/>
        <end position="127"/>
    </location>
</feature>
<organism evidence="2 3">
    <name type="scientific">Myceligenerans indicum</name>
    <dbReference type="NCBI Taxonomy" id="2593663"/>
    <lineage>
        <taxon>Bacteria</taxon>
        <taxon>Bacillati</taxon>
        <taxon>Actinomycetota</taxon>
        <taxon>Actinomycetes</taxon>
        <taxon>Micrococcales</taxon>
        <taxon>Promicromonosporaceae</taxon>
        <taxon>Myceligenerans</taxon>
    </lineage>
</organism>
<sequence>MASRSSIPTAGISSGGRAVGAGGGPASSTAGSTTGPHPAWLPDAAFAAVGRRRVVVRGDGALVGTVAAEVAAATATHGGSFTRLEAGSGVSDADLVLTLAEDDPTHHPTADSPAADNDIPLDGHAPTNQNVVVGGDGSRAVSYTHLTLPTIR</sequence>
<gene>
    <name evidence="2" type="ORF">HGK34_22315</name>
</gene>
<feature type="compositionally biased region" description="Low complexity" evidence="1">
    <location>
        <begin position="26"/>
        <end position="35"/>
    </location>
</feature>
<protein>
    <submittedName>
        <fullName evidence="2">Uncharacterized protein</fullName>
    </submittedName>
</protein>
<reference evidence="2 3" key="1">
    <citation type="journal article" date="2021" name="Arch. Microbiol.">
        <title>Myceligenerans indicum sp. nov., an actinobacterium isolated from mangrove sediment of Sundarbans, India.</title>
        <authorList>
            <person name="Asha K."/>
            <person name="Bhadury P."/>
        </authorList>
    </citation>
    <scope>NUCLEOTIDE SEQUENCE [LARGE SCALE GENOMIC DNA]</scope>
    <source>
        <strain evidence="2 3">I2</strain>
    </source>
</reference>
<feature type="region of interest" description="Disordered" evidence="1">
    <location>
        <begin position="1"/>
        <end position="36"/>
    </location>
</feature>
<dbReference type="Proteomes" id="UP000675409">
    <property type="component" value="Unassembled WGS sequence"/>
</dbReference>
<name>A0ABS1LRP4_9MICO</name>
<evidence type="ECO:0000313" key="3">
    <source>
        <dbReference type="Proteomes" id="UP000675409"/>
    </source>
</evidence>
<accession>A0ABS1LRP4</accession>
<feature type="compositionally biased region" description="Gly residues" evidence="1">
    <location>
        <begin position="13"/>
        <end position="25"/>
    </location>
</feature>
<comment type="caution">
    <text evidence="2">The sequence shown here is derived from an EMBL/GenBank/DDBJ whole genome shotgun (WGS) entry which is preliminary data.</text>
</comment>
<evidence type="ECO:0000256" key="1">
    <source>
        <dbReference type="SAM" id="MobiDB-lite"/>
    </source>
</evidence>
<feature type="non-terminal residue" evidence="2">
    <location>
        <position position="152"/>
    </location>
</feature>